<dbReference type="SMART" id="SM00382">
    <property type="entry name" value="AAA"/>
    <property type="match status" value="1"/>
</dbReference>
<dbReference type="Gene3D" id="2.60.120.200">
    <property type="match status" value="1"/>
</dbReference>
<dbReference type="InterPro" id="IPR054425">
    <property type="entry name" value="Cdc6_ORC1-like_ATPase_lid"/>
</dbReference>
<evidence type="ECO:0000256" key="10">
    <source>
        <dbReference type="ARBA" id="ARBA00023242"/>
    </source>
</evidence>
<dbReference type="FunFam" id="1.10.8.60:FF:000062">
    <property type="entry name" value="Origin recognition complex subunit 1"/>
    <property type="match status" value="1"/>
</dbReference>
<dbReference type="Pfam" id="PF21294">
    <property type="entry name" value="Polysacc_lyase_14"/>
    <property type="match status" value="1"/>
</dbReference>
<evidence type="ECO:0000256" key="7">
    <source>
        <dbReference type="ARBA" id="ARBA00022840"/>
    </source>
</evidence>
<dbReference type="GO" id="GO:0003688">
    <property type="term" value="F:DNA replication origin binding"/>
    <property type="evidence" value="ECO:0007669"/>
    <property type="project" value="TreeGrafter"/>
</dbReference>
<comment type="subunit">
    <text evidence="11">ORC is composed of six subunits.</text>
</comment>
<evidence type="ECO:0000256" key="9">
    <source>
        <dbReference type="ARBA" id="ARBA00023125"/>
    </source>
</evidence>
<dbReference type="Pfam" id="PF22606">
    <property type="entry name" value="Cdc6-ORC-like_ATPase_lid"/>
    <property type="match status" value="1"/>
</dbReference>
<dbReference type="InterPro" id="IPR027417">
    <property type="entry name" value="P-loop_NTPase"/>
</dbReference>
<dbReference type="GO" id="GO:0005524">
    <property type="term" value="F:ATP binding"/>
    <property type="evidence" value="ECO:0007669"/>
    <property type="project" value="UniProtKB-KW"/>
</dbReference>
<reference evidence="15" key="1">
    <citation type="journal article" date="2020" name="Microb. Genom.">
        <title>Genetic diversity of clinical and environmental Mucorales isolates obtained from an investigation of mucormycosis cases among solid organ transplant recipients.</title>
        <authorList>
            <person name="Nguyen M.H."/>
            <person name="Kaul D."/>
            <person name="Muto C."/>
            <person name="Cheng S.J."/>
            <person name="Richter R.A."/>
            <person name="Bruno V.M."/>
            <person name="Liu G."/>
            <person name="Beyhan S."/>
            <person name="Sundermann A.J."/>
            <person name="Mounaud S."/>
            <person name="Pasculle A.W."/>
            <person name="Nierman W.C."/>
            <person name="Driscoll E."/>
            <person name="Cumbie R."/>
            <person name="Clancy C.J."/>
            <person name="Dupont C.L."/>
        </authorList>
    </citation>
    <scope>NUCLEOTIDE SEQUENCE</scope>
    <source>
        <strain evidence="15">GL16</strain>
    </source>
</reference>
<dbReference type="PANTHER" id="PTHR10763:SF23">
    <property type="entry name" value="ORIGIN RECOGNITION COMPLEX SUBUNIT 1"/>
    <property type="match status" value="1"/>
</dbReference>
<accession>A0A9P6YFB4</accession>
<dbReference type="InterPro" id="IPR003959">
    <property type="entry name" value="ATPase_AAA_core"/>
</dbReference>
<evidence type="ECO:0000256" key="12">
    <source>
        <dbReference type="SAM" id="MobiDB-lite"/>
    </source>
</evidence>
<evidence type="ECO:0000256" key="3">
    <source>
        <dbReference type="ARBA" id="ARBA00019081"/>
    </source>
</evidence>
<dbReference type="InterPro" id="IPR003593">
    <property type="entry name" value="AAA+_ATPase"/>
</dbReference>
<evidence type="ECO:0000256" key="5">
    <source>
        <dbReference type="ARBA" id="ARBA00022723"/>
    </source>
</evidence>
<dbReference type="InterPro" id="IPR036390">
    <property type="entry name" value="WH_DNA-bd_sf"/>
</dbReference>
<dbReference type="SUPFAM" id="SSF46785">
    <property type="entry name" value="Winged helix' DNA-binding domain"/>
    <property type="match status" value="1"/>
</dbReference>
<dbReference type="FunFam" id="3.40.50.300:FF:000199">
    <property type="entry name" value="Origin recognition complex subunit 1"/>
    <property type="match status" value="1"/>
</dbReference>
<keyword evidence="8" id="KW-0460">Magnesium</keyword>
<keyword evidence="9 11" id="KW-0238">DNA-binding</keyword>
<protein>
    <recommendedName>
        <fullName evidence="3 11">Origin recognition complex subunit 1</fullName>
    </recommendedName>
</protein>
<dbReference type="GO" id="GO:0016887">
    <property type="term" value="F:ATP hydrolysis activity"/>
    <property type="evidence" value="ECO:0007669"/>
    <property type="project" value="InterPro"/>
</dbReference>
<keyword evidence="4 11" id="KW-0235">DNA replication</keyword>
<feature type="region of interest" description="Disordered" evidence="12">
    <location>
        <begin position="264"/>
        <end position="346"/>
    </location>
</feature>
<comment type="caution">
    <text evidence="15">The sequence shown here is derived from an EMBL/GenBank/DDBJ whole genome shotgun (WGS) entry which is preliminary data.</text>
</comment>
<dbReference type="Pfam" id="PF00004">
    <property type="entry name" value="AAA"/>
    <property type="match status" value="1"/>
</dbReference>
<keyword evidence="5" id="KW-0479">Metal-binding</keyword>
<organism evidence="15 16">
    <name type="scientific">Rhizopus oryzae</name>
    <name type="common">Mucormycosis agent</name>
    <name type="synonym">Rhizopus arrhizus var. delemar</name>
    <dbReference type="NCBI Taxonomy" id="64495"/>
    <lineage>
        <taxon>Eukaryota</taxon>
        <taxon>Fungi</taxon>
        <taxon>Fungi incertae sedis</taxon>
        <taxon>Mucoromycota</taxon>
        <taxon>Mucoromycotina</taxon>
        <taxon>Mucoromycetes</taxon>
        <taxon>Mucorales</taxon>
        <taxon>Mucorineae</taxon>
        <taxon>Rhizopodaceae</taxon>
        <taxon>Rhizopus</taxon>
    </lineage>
</organism>
<comment type="subcellular location">
    <subcellularLocation>
        <location evidence="1 11">Nucleus</location>
    </subcellularLocation>
</comment>
<dbReference type="EMBL" id="JAANIT010000507">
    <property type="protein sequence ID" value="KAG1547032.1"/>
    <property type="molecule type" value="Genomic_DNA"/>
</dbReference>
<evidence type="ECO:0000256" key="2">
    <source>
        <dbReference type="ARBA" id="ARBA00008398"/>
    </source>
</evidence>
<proteinExistence type="inferred from homology"/>
<feature type="compositionally biased region" description="Basic residues" evidence="12">
    <location>
        <begin position="318"/>
        <end position="340"/>
    </location>
</feature>
<dbReference type="PANTHER" id="PTHR10763">
    <property type="entry name" value="CELL DIVISION CONTROL PROTEIN 6-RELATED"/>
    <property type="match status" value="1"/>
</dbReference>
<evidence type="ECO:0000256" key="8">
    <source>
        <dbReference type="ARBA" id="ARBA00022842"/>
    </source>
</evidence>
<gene>
    <name evidence="15" type="ORF">G6F51_004519</name>
</gene>
<dbReference type="Gene3D" id="3.40.50.300">
    <property type="entry name" value="P-loop containing nucleotide triphosphate hydrolases"/>
    <property type="match status" value="1"/>
</dbReference>
<dbReference type="GO" id="GO:0005664">
    <property type="term" value="C:nuclear origin of replication recognition complex"/>
    <property type="evidence" value="ECO:0007669"/>
    <property type="project" value="TreeGrafter"/>
</dbReference>
<dbReference type="Proteomes" id="UP000717996">
    <property type="component" value="Unassembled WGS sequence"/>
</dbReference>
<keyword evidence="7 11" id="KW-0067">ATP-binding</keyword>
<dbReference type="CDD" id="cd00009">
    <property type="entry name" value="AAA"/>
    <property type="match status" value="1"/>
</dbReference>
<dbReference type="GO" id="GO:0046872">
    <property type="term" value="F:metal ion binding"/>
    <property type="evidence" value="ECO:0007669"/>
    <property type="project" value="UniProtKB-KW"/>
</dbReference>
<evidence type="ECO:0000256" key="1">
    <source>
        <dbReference type="ARBA" id="ARBA00004123"/>
    </source>
</evidence>
<sequence>MTYNRYLLIKLFITIYLFLSVVEAASKKSWKFKNWNNYKDATAGRGSDWDKKWGIPDENGWQWIWNGADSVKHVVKKDPSGDSSDLTLRVKYPAHSRNPESRPVGGIGFKASPISINNNVKKVELAYSVYFPEDFDFVKGGKLPGLFGGHGSCTGGADDKTCFTTRLMWRTKGEGEIYAYLPYSNPPKALCGNSLNICNPDYGMSLGRGTFRFAAGKWTHVRQVLTMNTPGKQDGRIVLYANNKKVFTQKNVVFRTNSAGRVSGIIENDDSTEEEVESEDDDNFEESESDEKSETSSSEEESEEESEDEESEEDYRSTSKRRVQRKKQSRPISKPRKKKPMITPNRTIQRVNQSATVIPLRQVNHQENATSLSSYALARERLHVSAVPDSLPCREEEFMSISGYLESAIQESTGTCIYISGVPGTGKTATVHEVIRHLQQQAEEENIPYFDFAEINGMKLTDPNQAYSILWDCINKPNDTEKRRKYTAAHAQQLLEAKFSKPNEDQRVTVVLMDELDLLVTKKQTVMYNFFDWPSRPLSKLIVVAIANTMDLPERLMSNKIASRMGLTRINFQPYRYDQLIQIVQSRLEGIDAFAKEAIEFAARKVSAVSGDARRALDICRRAVEIVEQKSIATVTDSTNEKKMQVTIAVIDGAIKEMFTSPSVAFIRSCSLHQKIFLVSCMQRSRAVGMAEIEFGDVAHYHVQTCKWHNIEPLNTSDLMRICESLGQSRALVMEGGRMDIYMRISLNLMEEDIVMACKADKLISKLLQNLPTASM</sequence>
<keyword evidence="6 11" id="KW-0547">Nucleotide-binding</keyword>
<evidence type="ECO:0000313" key="16">
    <source>
        <dbReference type="Proteomes" id="UP000717996"/>
    </source>
</evidence>
<dbReference type="InterPro" id="IPR050311">
    <property type="entry name" value="ORC1/CDC6"/>
</dbReference>
<evidence type="ECO:0000256" key="11">
    <source>
        <dbReference type="RuleBase" id="RU365058"/>
    </source>
</evidence>
<comment type="function">
    <text evidence="11">Component of the origin recognition complex (ORC) that binds origins of replication. DNA-binding is ATP-dependent, however specific DNA sequences that define origins of replication have not been identified so far. ORC is required to assemble the pre-replication complex necessary to initiate DNA replication.</text>
</comment>
<keyword evidence="13" id="KW-0732">Signal</keyword>
<dbReference type="SUPFAM" id="SSF52540">
    <property type="entry name" value="P-loop containing nucleoside triphosphate hydrolases"/>
    <property type="match status" value="1"/>
</dbReference>
<evidence type="ECO:0000256" key="13">
    <source>
        <dbReference type="SAM" id="SignalP"/>
    </source>
</evidence>
<dbReference type="Gene3D" id="1.10.8.60">
    <property type="match status" value="1"/>
</dbReference>
<feature type="chain" id="PRO_5040186349" description="Origin recognition complex subunit 1" evidence="13">
    <location>
        <begin position="25"/>
        <end position="776"/>
    </location>
</feature>
<dbReference type="GO" id="GO:0033314">
    <property type="term" value="P:mitotic DNA replication checkpoint signaling"/>
    <property type="evidence" value="ECO:0007669"/>
    <property type="project" value="TreeGrafter"/>
</dbReference>
<evidence type="ECO:0000256" key="6">
    <source>
        <dbReference type="ARBA" id="ARBA00022741"/>
    </source>
</evidence>
<dbReference type="GO" id="GO:0006270">
    <property type="term" value="P:DNA replication initiation"/>
    <property type="evidence" value="ECO:0007669"/>
    <property type="project" value="TreeGrafter"/>
</dbReference>
<keyword evidence="10 11" id="KW-0539">Nucleus</keyword>
<name>A0A9P6YFB4_RHIOR</name>
<dbReference type="InterPro" id="IPR048958">
    <property type="entry name" value="Polysacc_lyase_14"/>
</dbReference>
<dbReference type="InterPro" id="IPR015163">
    <property type="entry name" value="Cdc6_C"/>
</dbReference>
<dbReference type="AlphaFoldDB" id="A0A9P6YFB4"/>
<evidence type="ECO:0000313" key="15">
    <source>
        <dbReference type="EMBL" id="KAG1547032.1"/>
    </source>
</evidence>
<feature type="compositionally biased region" description="Acidic residues" evidence="12">
    <location>
        <begin position="267"/>
        <end position="313"/>
    </location>
</feature>
<feature type="signal peptide" evidence="13">
    <location>
        <begin position="1"/>
        <end position="24"/>
    </location>
</feature>
<dbReference type="OrthoDB" id="1926878at2759"/>
<dbReference type="Pfam" id="PF09079">
    <property type="entry name" value="WHD_Cdc6"/>
    <property type="match status" value="1"/>
</dbReference>
<evidence type="ECO:0000259" key="14">
    <source>
        <dbReference type="SMART" id="SM00382"/>
    </source>
</evidence>
<comment type="similarity">
    <text evidence="2 11">Belongs to the ORC1 family.</text>
</comment>
<evidence type="ECO:0000256" key="4">
    <source>
        <dbReference type="ARBA" id="ARBA00022705"/>
    </source>
</evidence>
<feature type="domain" description="AAA+ ATPase" evidence="14">
    <location>
        <begin position="413"/>
        <end position="571"/>
    </location>
</feature>